<protein>
    <submittedName>
        <fullName evidence="4">Stage III sporulation protein AA</fullName>
    </submittedName>
</protein>
<dbReference type="Proteomes" id="UP000824031">
    <property type="component" value="Unassembled WGS sequence"/>
</dbReference>
<dbReference type="PANTHER" id="PTHR20953:SF3">
    <property type="entry name" value="P-LOOP CONTAINING NUCLEOSIDE TRIPHOSPHATE HYDROLASES SUPERFAMILY PROTEIN"/>
    <property type="match status" value="1"/>
</dbReference>
<evidence type="ECO:0000313" key="4">
    <source>
        <dbReference type="EMBL" id="HIZ47718.1"/>
    </source>
</evidence>
<proteinExistence type="predicted"/>
<keyword evidence="2" id="KW-0067">ATP-binding</keyword>
<gene>
    <name evidence="4" type="ORF">H9810_03245</name>
</gene>
<dbReference type="GO" id="GO:0005524">
    <property type="term" value="F:ATP binding"/>
    <property type="evidence" value="ECO:0007669"/>
    <property type="project" value="UniProtKB-KW"/>
</dbReference>
<evidence type="ECO:0000256" key="1">
    <source>
        <dbReference type="ARBA" id="ARBA00022741"/>
    </source>
</evidence>
<dbReference type="EMBL" id="DXBO01000040">
    <property type="protein sequence ID" value="HIZ47718.1"/>
    <property type="molecule type" value="Genomic_DNA"/>
</dbReference>
<name>A0A9D2F1L2_9FIRM</name>
<reference evidence="4" key="2">
    <citation type="submission" date="2021-04" db="EMBL/GenBank/DDBJ databases">
        <authorList>
            <person name="Gilroy R."/>
        </authorList>
    </citation>
    <scope>NUCLEOTIDE SEQUENCE</scope>
    <source>
        <strain evidence="4">3436</strain>
    </source>
</reference>
<reference evidence="4" key="1">
    <citation type="journal article" date="2021" name="PeerJ">
        <title>Extensive microbial diversity within the chicken gut microbiome revealed by metagenomics and culture.</title>
        <authorList>
            <person name="Gilroy R."/>
            <person name="Ravi A."/>
            <person name="Getino M."/>
            <person name="Pursley I."/>
            <person name="Horton D.L."/>
            <person name="Alikhan N.F."/>
            <person name="Baker D."/>
            <person name="Gharbi K."/>
            <person name="Hall N."/>
            <person name="Watson M."/>
            <person name="Adriaenssens E.M."/>
            <person name="Foster-Nyarko E."/>
            <person name="Jarju S."/>
            <person name="Secka A."/>
            <person name="Antonio M."/>
            <person name="Oren A."/>
            <person name="Chaudhuri R.R."/>
            <person name="La Ragione R."/>
            <person name="Hildebrand F."/>
            <person name="Pallen M.J."/>
        </authorList>
    </citation>
    <scope>NUCLEOTIDE SEQUENCE</scope>
    <source>
        <strain evidence="4">3436</strain>
    </source>
</reference>
<dbReference type="InterPro" id="IPR003593">
    <property type="entry name" value="AAA+_ATPase"/>
</dbReference>
<dbReference type="InterPro" id="IPR045735">
    <property type="entry name" value="Spore_III_AA_AAA+_ATPase"/>
</dbReference>
<dbReference type="SUPFAM" id="SSF52540">
    <property type="entry name" value="P-loop containing nucleoside triphosphate hydrolases"/>
    <property type="match status" value="1"/>
</dbReference>
<keyword evidence="1" id="KW-0547">Nucleotide-binding</keyword>
<sequence>MDEYYRAVEALPPPFAGELGALSSRYAPYVQEIRLRAGQPVSFTMQGRLSPCGKYLPGAHRSARLGTADLQECFLHLCRHSVYAYEQELRQGFFTLPGGNRVGVAGCWGTGGFTSVTSLNLRVARWITCELTTPVQEHLESGTGGLLVAGAPGSGKTTFLRTIVQHLCRRDSIVCVVDERGELLAGDGANPPGSTRVQCDVYSRCPKAEGICMALRCMNPRYIVCDELGTADDAAAVELGIASGVCFVASVHCDTPESLHTKPQLSRLLRTGAFQHAVFLDGRENPGTVSQWVELP</sequence>
<evidence type="ECO:0000313" key="5">
    <source>
        <dbReference type="Proteomes" id="UP000824031"/>
    </source>
</evidence>
<dbReference type="InterPro" id="IPR027417">
    <property type="entry name" value="P-loop_NTPase"/>
</dbReference>
<organism evidence="4 5">
    <name type="scientific">Candidatus Gemmiger excrementavium</name>
    <dbReference type="NCBI Taxonomy" id="2838608"/>
    <lineage>
        <taxon>Bacteria</taxon>
        <taxon>Bacillati</taxon>
        <taxon>Bacillota</taxon>
        <taxon>Clostridia</taxon>
        <taxon>Eubacteriales</taxon>
        <taxon>Gemmiger</taxon>
    </lineage>
</organism>
<dbReference type="PANTHER" id="PTHR20953">
    <property type="entry name" value="KINASE-RELATED"/>
    <property type="match status" value="1"/>
</dbReference>
<evidence type="ECO:0000259" key="3">
    <source>
        <dbReference type="SMART" id="SM00382"/>
    </source>
</evidence>
<dbReference type="SMART" id="SM00382">
    <property type="entry name" value="AAA"/>
    <property type="match status" value="1"/>
</dbReference>
<feature type="domain" description="AAA+ ATPase" evidence="3">
    <location>
        <begin position="142"/>
        <end position="283"/>
    </location>
</feature>
<dbReference type="AlphaFoldDB" id="A0A9D2F1L2"/>
<accession>A0A9D2F1L2</accession>
<dbReference type="Gene3D" id="3.40.50.300">
    <property type="entry name" value="P-loop containing nucleotide triphosphate hydrolases"/>
    <property type="match status" value="1"/>
</dbReference>
<comment type="caution">
    <text evidence="4">The sequence shown here is derived from an EMBL/GenBank/DDBJ whole genome shotgun (WGS) entry which is preliminary data.</text>
</comment>
<dbReference type="Pfam" id="PF19568">
    <property type="entry name" value="Spore_III_AA"/>
    <property type="match status" value="1"/>
</dbReference>
<evidence type="ECO:0000256" key="2">
    <source>
        <dbReference type="ARBA" id="ARBA00022840"/>
    </source>
</evidence>